<dbReference type="UniPathway" id="UPA00251">
    <property type="reaction ID" value="UER00317"/>
</dbReference>
<evidence type="ECO:0000256" key="4">
    <source>
        <dbReference type="ARBA" id="ARBA00008981"/>
    </source>
</evidence>
<dbReference type="SUPFAM" id="SSF53383">
    <property type="entry name" value="PLP-dependent transferases"/>
    <property type="match status" value="1"/>
</dbReference>
<dbReference type="Gene3D" id="3.40.640.10">
    <property type="entry name" value="Type I PLP-dependent aspartate aminotransferase-like (Major domain)"/>
    <property type="match status" value="1"/>
</dbReference>
<dbReference type="InterPro" id="IPR005814">
    <property type="entry name" value="Aminotrans_3"/>
</dbReference>
<evidence type="ECO:0000256" key="8">
    <source>
        <dbReference type="HAMAP-Rule" id="MF_00375"/>
    </source>
</evidence>
<dbReference type="FunFam" id="3.40.640.10:FF:000021">
    <property type="entry name" value="Glutamate-1-semialdehyde 2,1-aminomutase"/>
    <property type="match status" value="1"/>
</dbReference>
<comment type="subunit">
    <text evidence="8">Homodimer.</text>
</comment>
<evidence type="ECO:0000313" key="9">
    <source>
        <dbReference type="EMBL" id="AZN30120.1"/>
    </source>
</evidence>
<evidence type="ECO:0000256" key="2">
    <source>
        <dbReference type="ARBA" id="ARBA00001933"/>
    </source>
</evidence>
<dbReference type="KEGG" id="fsl:EJO69_07215"/>
<comment type="cofactor">
    <cofactor evidence="2 8">
        <name>pyridoxal 5'-phosphate</name>
        <dbReference type="ChEBI" id="CHEBI:597326"/>
    </cofactor>
</comment>
<keyword evidence="10" id="KW-1185">Reference proteome</keyword>
<comment type="catalytic activity">
    <reaction evidence="1 8">
        <text>(S)-4-amino-5-oxopentanoate = 5-aminolevulinate</text>
        <dbReference type="Rhea" id="RHEA:14265"/>
        <dbReference type="ChEBI" id="CHEBI:57501"/>
        <dbReference type="ChEBI" id="CHEBI:356416"/>
        <dbReference type="EC" id="5.4.3.8"/>
    </reaction>
</comment>
<sequence>MPAPPSSAPTGPPRSRRRYHVSDLFTRAQRVIPGGVDSPVRAFGSVGGSPVFIDRASGPFVYSRERQYIDLVGSWGPALLGHAHPVVVDAVQRAAERGLSFGAPTEAEIELAELVIDRVDPVEKIRFVSTGTEATMTAIRLARGFTGRDIVVKFAGCYHGHEDSMLVAAGSGVATFGMSSSAGVPKGTVEDTVVLPYNDREAVTQLFASHGDRIAAIITEAAPANMGVVPPEPGFNAFLKAECEKSGALLILDEVLTGFRVSRAGFWGIDQATPYEPDLLCFGKVIGGGMPLAALGGRADVMDHLAPLGPVYQAGTLSGNPLATAAGIATLTLADDEVYAAVDRAANALSDGLSRSLTSAGVAHTIQKVGSLFSILFSDDPAGSYDDVIAQDQFRYAPFFHSLLSSGIHLPPSVFEAYFVSATHDEEIIARILDAAPEAARAAAEASSART</sequence>
<dbReference type="InterPro" id="IPR004639">
    <property type="entry name" value="4pyrrol_synth_GluAld_NH2Trfase"/>
</dbReference>
<dbReference type="PANTHER" id="PTHR43713:SF3">
    <property type="entry name" value="GLUTAMATE-1-SEMIALDEHYDE 2,1-AMINOMUTASE 1, CHLOROPLASTIC-RELATED"/>
    <property type="match status" value="1"/>
</dbReference>
<dbReference type="InterPro" id="IPR015422">
    <property type="entry name" value="PyrdxlP-dep_Trfase_small"/>
</dbReference>
<feature type="modified residue" description="N6-(pyridoxal phosphate)lysine" evidence="8">
    <location>
        <position position="284"/>
    </location>
</feature>
<evidence type="ECO:0000256" key="3">
    <source>
        <dbReference type="ARBA" id="ARBA00004819"/>
    </source>
</evidence>
<dbReference type="InterPro" id="IPR015421">
    <property type="entry name" value="PyrdxlP-dep_Trfase_major"/>
</dbReference>
<dbReference type="CDD" id="cd00610">
    <property type="entry name" value="OAT_like"/>
    <property type="match status" value="1"/>
</dbReference>
<dbReference type="AlphaFoldDB" id="A0A3Q8WTS1"/>
<evidence type="ECO:0000256" key="1">
    <source>
        <dbReference type="ARBA" id="ARBA00001579"/>
    </source>
</evidence>
<dbReference type="NCBIfam" id="TIGR00713">
    <property type="entry name" value="hemL"/>
    <property type="match status" value="1"/>
</dbReference>
<dbReference type="Gene3D" id="3.90.1150.10">
    <property type="entry name" value="Aspartate Aminotransferase, domain 1"/>
    <property type="match status" value="1"/>
</dbReference>
<dbReference type="InterPro" id="IPR015424">
    <property type="entry name" value="PyrdxlP-dep_Trfase"/>
</dbReference>
<dbReference type="EC" id="5.4.3.8" evidence="8"/>
<dbReference type="GO" id="GO:0042286">
    <property type="term" value="F:glutamate-1-semialdehyde 2,1-aminomutase activity"/>
    <property type="evidence" value="ECO:0007669"/>
    <property type="project" value="UniProtKB-UniRule"/>
</dbReference>
<protein>
    <recommendedName>
        <fullName evidence="8">Glutamate-1-semialdehyde 2,1-aminomutase</fullName>
        <shortName evidence="8">GSA</shortName>
        <ecNumber evidence="8">5.4.3.8</ecNumber>
    </recommendedName>
    <alternativeName>
        <fullName evidence="8">Glutamate-1-semialdehyde aminotransferase</fullName>
        <shortName evidence="8">GSA-AT</shortName>
    </alternativeName>
</protein>
<dbReference type="HAMAP" id="MF_00375">
    <property type="entry name" value="HemL_aminotrans_3"/>
    <property type="match status" value="1"/>
</dbReference>
<dbReference type="InterPro" id="IPR049704">
    <property type="entry name" value="Aminotrans_3_PPA_site"/>
</dbReference>
<dbReference type="PROSITE" id="PS00600">
    <property type="entry name" value="AA_TRANSFER_CLASS_3"/>
    <property type="match status" value="1"/>
</dbReference>
<evidence type="ECO:0000313" key="10">
    <source>
        <dbReference type="Proteomes" id="UP000270021"/>
    </source>
</evidence>
<keyword evidence="6 8" id="KW-0413">Isomerase</keyword>
<dbReference type="OrthoDB" id="9801052at2"/>
<dbReference type="Pfam" id="PF00202">
    <property type="entry name" value="Aminotran_3"/>
    <property type="match status" value="1"/>
</dbReference>
<dbReference type="EMBL" id="CP034438">
    <property type="protein sequence ID" value="AZN30120.1"/>
    <property type="molecule type" value="Genomic_DNA"/>
</dbReference>
<comment type="pathway">
    <text evidence="3">Porphyrin-containing compound metabolism; protoporphyrin-IX biosynthesis; 5-aminolevulinate from L-glutamyl-tRNA(Glu): step 2/2.</text>
</comment>
<dbReference type="PANTHER" id="PTHR43713">
    <property type="entry name" value="GLUTAMATE-1-SEMIALDEHYDE 2,1-AMINOMUTASE"/>
    <property type="match status" value="1"/>
</dbReference>
<reference evidence="9 10" key="1">
    <citation type="submission" date="2018-12" db="EMBL/GenBank/DDBJ databases">
        <title>Complete genome sequence of Flaviflexus salsibiostraticola KCTC 33148.</title>
        <authorList>
            <person name="Bae J.-W."/>
        </authorList>
    </citation>
    <scope>NUCLEOTIDE SEQUENCE [LARGE SCALE GENOMIC DNA]</scope>
    <source>
        <strain evidence="9 10">KCTC 33148</strain>
    </source>
</reference>
<dbReference type="GO" id="GO:0008483">
    <property type="term" value="F:transaminase activity"/>
    <property type="evidence" value="ECO:0007669"/>
    <property type="project" value="InterPro"/>
</dbReference>
<keyword evidence="8" id="KW-0963">Cytoplasm</keyword>
<keyword evidence="5 8" id="KW-0663">Pyridoxal phosphate</keyword>
<evidence type="ECO:0000256" key="7">
    <source>
        <dbReference type="ARBA" id="ARBA00023244"/>
    </source>
</evidence>
<dbReference type="GO" id="GO:0006782">
    <property type="term" value="P:protoporphyrinogen IX biosynthetic process"/>
    <property type="evidence" value="ECO:0007669"/>
    <property type="project" value="UniProtKB-UniRule"/>
</dbReference>
<evidence type="ECO:0000256" key="6">
    <source>
        <dbReference type="ARBA" id="ARBA00023235"/>
    </source>
</evidence>
<accession>A0A3Q8WTS1</accession>
<comment type="subcellular location">
    <subcellularLocation>
        <location evidence="8">Cytoplasm</location>
    </subcellularLocation>
</comment>
<dbReference type="Proteomes" id="UP000270021">
    <property type="component" value="Chromosome"/>
</dbReference>
<proteinExistence type="inferred from homology"/>
<gene>
    <name evidence="8 9" type="primary">hemL</name>
    <name evidence="9" type="ORF">EJO69_07215</name>
</gene>
<name>A0A3Q8WTS1_9ACTO</name>
<organism evidence="9 10">
    <name type="scientific">Flaviflexus salsibiostraticola</name>
    <dbReference type="NCBI Taxonomy" id="1282737"/>
    <lineage>
        <taxon>Bacteria</taxon>
        <taxon>Bacillati</taxon>
        <taxon>Actinomycetota</taxon>
        <taxon>Actinomycetes</taxon>
        <taxon>Actinomycetales</taxon>
        <taxon>Actinomycetaceae</taxon>
        <taxon>Flaviflexus</taxon>
    </lineage>
</organism>
<dbReference type="NCBIfam" id="NF000818">
    <property type="entry name" value="PRK00062.1"/>
    <property type="match status" value="1"/>
</dbReference>
<dbReference type="GO" id="GO:0005737">
    <property type="term" value="C:cytoplasm"/>
    <property type="evidence" value="ECO:0007669"/>
    <property type="project" value="UniProtKB-SubCell"/>
</dbReference>
<evidence type="ECO:0000256" key="5">
    <source>
        <dbReference type="ARBA" id="ARBA00022898"/>
    </source>
</evidence>
<keyword evidence="7 8" id="KW-0627">Porphyrin biosynthesis</keyword>
<dbReference type="GO" id="GO:0030170">
    <property type="term" value="F:pyridoxal phosphate binding"/>
    <property type="evidence" value="ECO:0007669"/>
    <property type="project" value="InterPro"/>
</dbReference>
<comment type="similarity">
    <text evidence="4 8">Belongs to the class-III pyridoxal-phosphate-dependent aminotransferase family. HemL subfamily.</text>
</comment>